<protein>
    <submittedName>
        <fullName evidence="1">Uncharacterized protein</fullName>
    </submittedName>
</protein>
<name>A0A379K511_ECTOL</name>
<dbReference type="Proteomes" id="UP000254084">
    <property type="component" value="Unassembled WGS sequence"/>
</dbReference>
<dbReference type="EMBL" id="UGUW01000004">
    <property type="protein sequence ID" value="SUD59786.1"/>
    <property type="molecule type" value="Genomic_DNA"/>
</dbReference>
<evidence type="ECO:0000313" key="1">
    <source>
        <dbReference type="EMBL" id="SUD59786.1"/>
    </source>
</evidence>
<dbReference type="AlphaFoldDB" id="A0A379K511"/>
<evidence type="ECO:0000313" key="2">
    <source>
        <dbReference type="Proteomes" id="UP000254084"/>
    </source>
</evidence>
<gene>
    <name evidence="1" type="ORF">NCTC10860_02097</name>
</gene>
<sequence>MGVNRAEGCVLRAIGIMTSLTGESLPGGALVDRLLEARREIDGALDAISEDAEGWVPLDGSCQIPGWMDVEVRRGDGSVSTGRACELSWDGVVAFRVAAEVSS</sequence>
<proteinExistence type="predicted"/>
<reference evidence="1 2" key="1">
    <citation type="submission" date="2018-06" db="EMBL/GenBank/DDBJ databases">
        <authorList>
            <consortium name="Pathogen Informatics"/>
            <person name="Doyle S."/>
        </authorList>
    </citation>
    <scope>NUCLEOTIDE SEQUENCE [LARGE SCALE GENOMIC DNA]</scope>
    <source>
        <strain evidence="1 2">NCTC10860</strain>
    </source>
</reference>
<accession>A0A379K511</accession>
<organism evidence="1 2">
    <name type="scientific">Ectopseudomonas oleovorans</name>
    <name type="common">Pseudomonas oleovorans</name>
    <dbReference type="NCBI Taxonomy" id="301"/>
    <lineage>
        <taxon>Bacteria</taxon>
        <taxon>Pseudomonadati</taxon>
        <taxon>Pseudomonadota</taxon>
        <taxon>Gammaproteobacteria</taxon>
        <taxon>Pseudomonadales</taxon>
        <taxon>Pseudomonadaceae</taxon>
        <taxon>Ectopseudomonas</taxon>
    </lineage>
</organism>